<feature type="transmembrane region" description="Helical" evidence="1">
    <location>
        <begin position="12"/>
        <end position="32"/>
    </location>
</feature>
<keyword evidence="1" id="KW-1133">Transmembrane helix</keyword>
<sequence>MVKVLRSRVFKLLPRFLMVLAFTIVLNLWSGVKFIAHDESSLKPAVVSDDAVAAADPVNLEFLQFLFNDLKNERILKPGNKGVKGLLLSDEYDDETIQGSLFLTKIDIEFSSVNHFDKQSLIPDESLDFIFTKNFQSAPEFIDRSLKVGGIIAVQQLGEGSSSHSFNKPSNYNVVYYRKLQSANVFVMKKLENVGRPIWGTKRRLFGYNTQEEKKAALKKLEDVLLEPPASSGELKRHHKRTKYLPDLLKDTLDSYPRRVFINVSLPERDGGSGTNWFVKHYPTRNLNFEMYKIEVVSSKKKKKAVPEIGMSDWLRKNVKEEEYVVMKAEAEMVEEMVKSKAIGLVDELFLECSPKGVGGRKSMSKRAYWECLALYGKLRDEGVAVHQWWG</sequence>
<gene>
    <name evidence="3" type="ORF">V6N11_017855</name>
</gene>
<reference evidence="3 4" key="1">
    <citation type="journal article" date="2024" name="G3 (Bethesda)">
        <title>Genome assembly of Hibiscus sabdariffa L. provides insights into metabolisms of medicinal natural products.</title>
        <authorList>
            <person name="Kim T."/>
        </authorList>
    </citation>
    <scope>NUCLEOTIDE SEQUENCE [LARGE SCALE GENOMIC DNA]</scope>
    <source>
        <strain evidence="3">TK-2024</strain>
        <tissue evidence="3">Old leaves</tissue>
    </source>
</reference>
<organism evidence="3 4">
    <name type="scientific">Hibiscus sabdariffa</name>
    <name type="common">roselle</name>
    <dbReference type="NCBI Taxonomy" id="183260"/>
    <lineage>
        <taxon>Eukaryota</taxon>
        <taxon>Viridiplantae</taxon>
        <taxon>Streptophyta</taxon>
        <taxon>Embryophyta</taxon>
        <taxon>Tracheophyta</taxon>
        <taxon>Spermatophyta</taxon>
        <taxon>Magnoliopsida</taxon>
        <taxon>eudicotyledons</taxon>
        <taxon>Gunneridae</taxon>
        <taxon>Pentapetalae</taxon>
        <taxon>rosids</taxon>
        <taxon>malvids</taxon>
        <taxon>Malvales</taxon>
        <taxon>Malvaceae</taxon>
        <taxon>Malvoideae</taxon>
        <taxon>Hibiscus</taxon>
    </lineage>
</organism>
<dbReference type="PANTHER" id="PTHR33597:SF11">
    <property type="entry name" value="OS07G0620600 PROTEIN"/>
    <property type="match status" value="1"/>
</dbReference>
<keyword evidence="1" id="KW-0472">Membrane</keyword>
<feature type="domain" description="DUF7870" evidence="2">
    <location>
        <begin position="218"/>
        <end position="390"/>
    </location>
</feature>
<dbReference type="Pfam" id="PF25276">
    <property type="entry name" value="DUF7870"/>
    <property type="match status" value="1"/>
</dbReference>
<dbReference type="EMBL" id="JBBPBN010000008">
    <property type="protein sequence ID" value="KAK9032812.1"/>
    <property type="molecule type" value="Genomic_DNA"/>
</dbReference>
<keyword evidence="1" id="KW-0812">Transmembrane</keyword>
<keyword evidence="4" id="KW-1185">Reference proteome</keyword>
<evidence type="ECO:0000313" key="3">
    <source>
        <dbReference type="EMBL" id="KAK9032812.1"/>
    </source>
</evidence>
<protein>
    <recommendedName>
        <fullName evidence="2">DUF7870 domain-containing protein</fullName>
    </recommendedName>
</protein>
<accession>A0ABR2T6L4</accession>
<dbReference type="InterPro" id="IPR057192">
    <property type="entry name" value="DUF7870"/>
</dbReference>
<evidence type="ECO:0000259" key="2">
    <source>
        <dbReference type="Pfam" id="PF25276"/>
    </source>
</evidence>
<proteinExistence type="predicted"/>
<name>A0ABR2T6L4_9ROSI</name>
<evidence type="ECO:0000256" key="1">
    <source>
        <dbReference type="SAM" id="Phobius"/>
    </source>
</evidence>
<comment type="caution">
    <text evidence="3">The sequence shown here is derived from an EMBL/GenBank/DDBJ whole genome shotgun (WGS) entry which is preliminary data.</text>
</comment>
<dbReference type="Proteomes" id="UP001396334">
    <property type="component" value="Unassembled WGS sequence"/>
</dbReference>
<evidence type="ECO:0000313" key="4">
    <source>
        <dbReference type="Proteomes" id="UP001396334"/>
    </source>
</evidence>
<dbReference type="PANTHER" id="PTHR33597">
    <property type="entry name" value="OS02G0760400 PROTEIN"/>
    <property type="match status" value="1"/>
</dbReference>